<dbReference type="SUPFAM" id="SSF48230">
    <property type="entry name" value="Chondroitin AC/alginate lyase"/>
    <property type="match status" value="1"/>
</dbReference>
<gene>
    <name evidence="2" type="ORF">JCM19274_2987</name>
</gene>
<dbReference type="Proteomes" id="UP000029643">
    <property type="component" value="Unassembled WGS sequence"/>
</dbReference>
<keyword evidence="1" id="KW-0812">Transmembrane</keyword>
<dbReference type="EC" id="4.2.2.3" evidence="2"/>
<keyword evidence="1" id="KW-1133">Transmembrane helix</keyword>
<feature type="transmembrane region" description="Helical" evidence="1">
    <location>
        <begin position="12"/>
        <end position="30"/>
    </location>
</feature>
<evidence type="ECO:0000256" key="1">
    <source>
        <dbReference type="SAM" id="Phobius"/>
    </source>
</evidence>
<dbReference type="EMBL" id="BBNU01000007">
    <property type="protein sequence ID" value="GAL79575.1"/>
    <property type="molecule type" value="Genomic_DNA"/>
</dbReference>
<dbReference type="Gene3D" id="1.50.10.100">
    <property type="entry name" value="Chondroitin AC/alginate lyase"/>
    <property type="match status" value="1"/>
</dbReference>
<accession>A0A090WR47</accession>
<reference evidence="2 3" key="1">
    <citation type="journal article" date="2014" name="Genome Announc.">
        <title>Draft Genome Sequences of Marine Flavobacterium Algibacter lectus Strains SS8 and NR4.</title>
        <authorList>
            <person name="Takatani N."/>
            <person name="Nakanishi M."/>
            <person name="Meirelles P."/>
            <person name="Mino S."/>
            <person name="Suda W."/>
            <person name="Oshima K."/>
            <person name="Hattori M."/>
            <person name="Ohkuma M."/>
            <person name="Hosokawa M."/>
            <person name="Miyashita K."/>
            <person name="Thompson F.L."/>
            <person name="Niwa A."/>
            <person name="Sawabe T."/>
            <person name="Sawabe T."/>
        </authorList>
    </citation>
    <scope>NUCLEOTIDE SEQUENCE [LARGE SCALE GENOMIC DNA]</scope>
    <source>
        <strain evidence="3">JCM19274</strain>
    </source>
</reference>
<keyword evidence="1" id="KW-0472">Membrane</keyword>
<proteinExistence type="predicted"/>
<sequence length="197" mass="22537">MVNQLNYFQKNMKNLGVNLLSIMLVLMLVFSCKEQVSDTSEEVATTEAESGHPSLVLTKKGVRDIRANLGNIPIFDKSLAETKAEVDAEIEVGILVPVPKDFSGGYTHQRHKQNFYMMQKAGVLYQILDDEKYATYVKDMLMAYAKLYPTLPVHPQTRSYARGKLFWQCLNDANWLVYSAQAYDCVYDWLSQKIVMF</sequence>
<evidence type="ECO:0000313" key="3">
    <source>
        <dbReference type="Proteomes" id="UP000029643"/>
    </source>
</evidence>
<name>A0A090WR47_9FLAO</name>
<dbReference type="InterPro" id="IPR008929">
    <property type="entry name" value="Chondroitin_lyas"/>
</dbReference>
<keyword evidence="2" id="KW-0456">Lyase</keyword>
<dbReference type="GO" id="GO:0045135">
    <property type="term" value="F:poly(beta-D-mannuronate) lyase activity"/>
    <property type="evidence" value="ECO:0007669"/>
    <property type="project" value="UniProtKB-EC"/>
</dbReference>
<organism evidence="2 3">
    <name type="scientific">Algibacter lectus</name>
    <dbReference type="NCBI Taxonomy" id="221126"/>
    <lineage>
        <taxon>Bacteria</taxon>
        <taxon>Pseudomonadati</taxon>
        <taxon>Bacteroidota</taxon>
        <taxon>Flavobacteriia</taxon>
        <taxon>Flavobacteriales</taxon>
        <taxon>Flavobacteriaceae</taxon>
        <taxon>Algibacter</taxon>
    </lineage>
</organism>
<dbReference type="AlphaFoldDB" id="A0A090WR47"/>
<comment type="caution">
    <text evidence="2">The sequence shown here is derived from an EMBL/GenBank/DDBJ whole genome shotgun (WGS) entry which is preliminary data.</text>
</comment>
<evidence type="ECO:0000313" key="2">
    <source>
        <dbReference type="EMBL" id="GAL79575.1"/>
    </source>
</evidence>
<protein>
    <submittedName>
        <fullName evidence="2">Poly(Beta-D-mannuronate) lyase</fullName>
        <ecNumber evidence="2">4.2.2.3</ecNumber>
    </submittedName>
</protein>